<evidence type="ECO:0000313" key="3">
    <source>
        <dbReference type="Proteomes" id="UP000247454"/>
    </source>
</evidence>
<evidence type="ECO:0000313" key="2">
    <source>
        <dbReference type="EMBL" id="PYE86941.1"/>
    </source>
</evidence>
<accession>A0A318SYC9</accession>
<evidence type="ECO:0000259" key="1">
    <source>
        <dbReference type="Pfam" id="PF08972"/>
    </source>
</evidence>
<dbReference type="OrthoDB" id="7205622at2"/>
<protein>
    <submittedName>
        <fullName evidence="2">Uncharacterized protein DUF1902</fullName>
    </submittedName>
</protein>
<reference evidence="2 3" key="1">
    <citation type="submission" date="2018-06" db="EMBL/GenBank/DDBJ databases">
        <title>Genomic Encyclopedia of Type Strains, Phase III (KMG-III): the genomes of soil and plant-associated and newly described type strains.</title>
        <authorList>
            <person name="Whitman W."/>
        </authorList>
    </citation>
    <scope>NUCLEOTIDE SEQUENCE [LARGE SCALE GENOMIC DNA]</scope>
    <source>
        <strain evidence="2 3">ORS 1419</strain>
    </source>
</reference>
<proteinExistence type="predicted"/>
<dbReference type="Pfam" id="PF08972">
    <property type="entry name" value="DUF1902"/>
    <property type="match status" value="1"/>
</dbReference>
<organism evidence="2 3">
    <name type="scientific">Phyllobacterium leguminum</name>
    <dbReference type="NCBI Taxonomy" id="314237"/>
    <lineage>
        <taxon>Bacteria</taxon>
        <taxon>Pseudomonadati</taxon>
        <taxon>Pseudomonadota</taxon>
        <taxon>Alphaproteobacteria</taxon>
        <taxon>Hyphomicrobiales</taxon>
        <taxon>Phyllobacteriaceae</taxon>
        <taxon>Phyllobacterium</taxon>
    </lineage>
</organism>
<keyword evidence="3" id="KW-1185">Reference proteome</keyword>
<gene>
    <name evidence="2" type="ORF">C7477_11879</name>
</gene>
<dbReference type="SUPFAM" id="SSF143100">
    <property type="entry name" value="TTHA1013/TTHA0281-like"/>
    <property type="match status" value="1"/>
</dbReference>
<dbReference type="AlphaFoldDB" id="A0A318SYC9"/>
<feature type="domain" description="DUF1902" evidence="1">
    <location>
        <begin position="5"/>
        <end position="61"/>
    </location>
</feature>
<comment type="caution">
    <text evidence="2">The sequence shown here is derived from an EMBL/GenBank/DDBJ whole genome shotgun (WGS) entry which is preliminary data.</text>
</comment>
<dbReference type="Proteomes" id="UP000247454">
    <property type="component" value="Unassembled WGS sequence"/>
</dbReference>
<dbReference type="InterPro" id="IPR035069">
    <property type="entry name" value="TTHA1013/TTHA0281-like"/>
</dbReference>
<name>A0A318SYC9_9HYPH</name>
<sequence length="83" mass="9356">MHKRYLVTAQWDEEAGVWVAFSDDIPGLVTEAPDLDTLMKRIVAVAPELLEDNAQLLDEHVHPGDLLDICIMSQFRMADAHAR</sequence>
<dbReference type="Gene3D" id="3.30.2390.10">
    <property type="entry name" value="TTHA1013-like"/>
    <property type="match status" value="1"/>
</dbReference>
<dbReference type="InterPro" id="IPR015066">
    <property type="entry name" value="DUF1902"/>
</dbReference>
<dbReference type="EMBL" id="QJTF01000018">
    <property type="protein sequence ID" value="PYE86941.1"/>
    <property type="molecule type" value="Genomic_DNA"/>
</dbReference>